<keyword evidence="3" id="KW-1185">Reference proteome</keyword>
<accession>A0A6S7H0D4</accession>
<protein>
    <submittedName>
        <fullName evidence="2">Uncharacterized protein</fullName>
    </submittedName>
</protein>
<dbReference type="EMBL" id="CACRXK020001573">
    <property type="protein sequence ID" value="CAB3989931.1"/>
    <property type="molecule type" value="Genomic_DNA"/>
</dbReference>
<feature type="region of interest" description="Disordered" evidence="1">
    <location>
        <begin position="185"/>
        <end position="248"/>
    </location>
</feature>
<reference evidence="2" key="1">
    <citation type="submission" date="2020-04" db="EMBL/GenBank/DDBJ databases">
        <authorList>
            <person name="Alioto T."/>
            <person name="Alioto T."/>
            <person name="Gomez Garrido J."/>
        </authorList>
    </citation>
    <scope>NUCLEOTIDE SEQUENCE</scope>
    <source>
        <strain evidence="2">A484AB</strain>
    </source>
</reference>
<sequence length="501" mass="57119">MVEIYKKYNTDLSKVLGQYGQAANATTKMIFVNRFKKIGLASGKMSAGSVPKFCCKTVVEINLPELEEMLEALNKCSKQPGSVNYFELGESTAYSGDILKLVLKGSEYGWLCLCKLKKASVPDCFPVDDDNPDPSPFSETPTDELKVEWSECFEKFYISKNEDWSEFGKKLRDFWHDINSIWNDDGTEPSTAEHPTPRKNQPSTSPLLSRQQLSTSMSPAKSTRKQTSSPVKRKQSGEKKTSNKKKKVAIVESDSELVKRDLNTHAQPTTDLLRKGTRVRIARIKNITFEKSSLRRWVKEVFVIHKVYITDPVTYKLRDSKGEDIRDAENQQKTLRVLNVTYPLTIENVSKESCGIRLQYNWYKFRAKSNCAGAGIASPEEEVTFDTQWLYLPPGYYTLDKMLEVLNAYVNEYGVYFLELPSKRVGVTMNVAGIDFVYRYNNTDPVVRKGFEFISRANAIQLEFTKNLKYMLGLDEWILHPSGLSNVPDNKNPISAYECVR</sequence>
<organism evidence="2 3">
    <name type="scientific">Paramuricea clavata</name>
    <name type="common">Red gorgonian</name>
    <name type="synonym">Violescent sea-whip</name>
    <dbReference type="NCBI Taxonomy" id="317549"/>
    <lineage>
        <taxon>Eukaryota</taxon>
        <taxon>Metazoa</taxon>
        <taxon>Cnidaria</taxon>
        <taxon>Anthozoa</taxon>
        <taxon>Octocorallia</taxon>
        <taxon>Malacalcyonacea</taxon>
        <taxon>Plexauridae</taxon>
        <taxon>Paramuricea</taxon>
    </lineage>
</organism>
<gene>
    <name evidence="2" type="ORF">PACLA_8A027465</name>
</gene>
<proteinExistence type="predicted"/>
<comment type="caution">
    <text evidence="2">The sequence shown here is derived from an EMBL/GenBank/DDBJ whole genome shotgun (WGS) entry which is preliminary data.</text>
</comment>
<evidence type="ECO:0000313" key="3">
    <source>
        <dbReference type="Proteomes" id="UP001152795"/>
    </source>
</evidence>
<evidence type="ECO:0000256" key="1">
    <source>
        <dbReference type="SAM" id="MobiDB-lite"/>
    </source>
</evidence>
<name>A0A6S7H0D4_PARCT</name>
<evidence type="ECO:0000313" key="2">
    <source>
        <dbReference type="EMBL" id="CAB3989931.1"/>
    </source>
</evidence>
<dbReference type="AlphaFoldDB" id="A0A6S7H0D4"/>
<dbReference type="Proteomes" id="UP001152795">
    <property type="component" value="Unassembled WGS sequence"/>
</dbReference>
<feature type="compositionally biased region" description="Polar residues" evidence="1">
    <location>
        <begin position="198"/>
        <end position="230"/>
    </location>
</feature>